<dbReference type="RefSeq" id="WP_142892639.1">
    <property type="nucleotide sequence ID" value="NZ_ML660162.1"/>
</dbReference>
<dbReference type="PRINTS" id="PR00719">
    <property type="entry name" value="LMWPTPASE"/>
</dbReference>
<reference evidence="6 7" key="1">
    <citation type="submission" date="2019-07" db="EMBL/GenBank/DDBJ databases">
        <title>Draft genome for Aliikangiella sp. M105.</title>
        <authorList>
            <person name="Wang G."/>
        </authorList>
    </citation>
    <scope>NUCLEOTIDE SEQUENCE [LARGE SCALE GENOMIC DNA]</scope>
    <source>
        <strain evidence="6 7">M105</strain>
    </source>
</reference>
<dbReference type="Gene3D" id="3.40.50.2300">
    <property type="match status" value="1"/>
</dbReference>
<dbReference type="Pfam" id="PF01451">
    <property type="entry name" value="LMWPc"/>
    <property type="match status" value="1"/>
</dbReference>
<gene>
    <name evidence="6" type="ORF">FLL46_06275</name>
</gene>
<dbReference type="InterPro" id="IPR036196">
    <property type="entry name" value="Ptyr_pPase_sf"/>
</dbReference>
<comment type="caution">
    <text evidence="6">The sequence shown here is derived from an EMBL/GenBank/DDBJ whole genome shotgun (WGS) entry which is preliminary data.</text>
</comment>
<accession>A0A545UF80</accession>
<dbReference type="CDD" id="cd16345">
    <property type="entry name" value="LMWP_ArsC"/>
    <property type="match status" value="1"/>
</dbReference>
<keyword evidence="7" id="KW-1185">Reference proteome</keyword>
<dbReference type="InterPro" id="IPR023485">
    <property type="entry name" value="Ptyr_pPase"/>
</dbReference>
<feature type="active site" description="Nucleophile" evidence="4">
    <location>
        <position position="8"/>
    </location>
</feature>
<dbReference type="AlphaFoldDB" id="A0A545UF80"/>
<dbReference type="OrthoDB" id="9793058at2"/>
<keyword evidence="2" id="KW-0378">Hydrolase</keyword>
<dbReference type="PANTHER" id="PTHR43428:SF1">
    <property type="entry name" value="ARSENATE REDUCTASE"/>
    <property type="match status" value="1"/>
</dbReference>
<organism evidence="6 7">
    <name type="scientific">Aliikangiella coralliicola</name>
    <dbReference type="NCBI Taxonomy" id="2592383"/>
    <lineage>
        <taxon>Bacteria</taxon>
        <taxon>Pseudomonadati</taxon>
        <taxon>Pseudomonadota</taxon>
        <taxon>Gammaproteobacteria</taxon>
        <taxon>Oceanospirillales</taxon>
        <taxon>Pleioneaceae</taxon>
        <taxon>Aliikangiella</taxon>
    </lineage>
</organism>
<dbReference type="Proteomes" id="UP000315439">
    <property type="component" value="Unassembled WGS sequence"/>
</dbReference>
<dbReference type="InterPro" id="IPR017867">
    <property type="entry name" value="Tyr_phospatase_low_mol_wt"/>
</dbReference>
<evidence type="ECO:0000313" key="7">
    <source>
        <dbReference type="Proteomes" id="UP000315439"/>
    </source>
</evidence>
<dbReference type="PANTHER" id="PTHR43428">
    <property type="entry name" value="ARSENATE REDUCTASE"/>
    <property type="match status" value="1"/>
</dbReference>
<comment type="similarity">
    <text evidence="1">Belongs to the low molecular weight phosphotyrosine protein phosphatase family.</text>
</comment>
<evidence type="ECO:0000256" key="3">
    <source>
        <dbReference type="ARBA" id="ARBA00022849"/>
    </source>
</evidence>
<proteinExistence type="inferred from homology"/>
<keyword evidence="3" id="KW-0059">Arsenical resistance</keyword>
<feature type="active site" evidence="4">
    <location>
        <position position="14"/>
    </location>
</feature>
<dbReference type="GO" id="GO:0046685">
    <property type="term" value="P:response to arsenic-containing substance"/>
    <property type="evidence" value="ECO:0007669"/>
    <property type="project" value="UniProtKB-KW"/>
</dbReference>
<evidence type="ECO:0000256" key="4">
    <source>
        <dbReference type="PIRSR" id="PIRSR617867-1"/>
    </source>
</evidence>
<evidence type="ECO:0000313" key="6">
    <source>
        <dbReference type="EMBL" id="TQV88130.1"/>
    </source>
</evidence>
<sequence>MKNILFLCTGNSCRSQMAEGFCRSLQSDKFNGYSAGIKAHGLNPYAIKVMRESGIDITQQSSKTLEEIEDIEFDYIVTVCDNAERSCPDFPQSNIIHRRFDDPPALAKYAKDESEVLVHFRQVRDEIKNWVNQLPHELRL</sequence>
<protein>
    <submittedName>
        <fullName evidence="6">Arsenate reductase ArsC</fullName>
    </submittedName>
</protein>
<feature type="domain" description="Phosphotyrosine protein phosphatase I" evidence="5">
    <location>
        <begin position="2"/>
        <end position="137"/>
    </location>
</feature>
<dbReference type="SMART" id="SM00226">
    <property type="entry name" value="LMWPc"/>
    <property type="match status" value="1"/>
</dbReference>
<dbReference type="GO" id="GO:0004725">
    <property type="term" value="F:protein tyrosine phosphatase activity"/>
    <property type="evidence" value="ECO:0007669"/>
    <property type="project" value="InterPro"/>
</dbReference>
<evidence type="ECO:0000259" key="5">
    <source>
        <dbReference type="SMART" id="SM00226"/>
    </source>
</evidence>
<evidence type="ECO:0000256" key="1">
    <source>
        <dbReference type="ARBA" id="ARBA00011063"/>
    </source>
</evidence>
<name>A0A545UF80_9GAMM</name>
<dbReference type="SUPFAM" id="SSF52788">
    <property type="entry name" value="Phosphotyrosine protein phosphatases I"/>
    <property type="match status" value="1"/>
</dbReference>
<dbReference type="EMBL" id="VIKS01000004">
    <property type="protein sequence ID" value="TQV88130.1"/>
    <property type="molecule type" value="Genomic_DNA"/>
</dbReference>
<evidence type="ECO:0000256" key="2">
    <source>
        <dbReference type="ARBA" id="ARBA00022801"/>
    </source>
</evidence>